<dbReference type="GeneID" id="54333399"/>
<dbReference type="RefSeq" id="XP_033421121.1">
    <property type="nucleotide sequence ID" value="XM_033575266.1"/>
</dbReference>
<dbReference type="Proteomes" id="UP000324241">
    <property type="component" value="Unassembled WGS sequence"/>
</dbReference>
<reference evidence="2 3" key="1">
    <citation type="submission" date="2019-03" db="EMBL/GenBank/DDBJ databases">
        <title>The genome sequence of a newly discovered highly antifungal drug resistant Aspergillus species, Aspergillus tanneri NIH 1004.</title>
        <authorList>
            <person name="Mounaud S."/>
            <person name="Singh I."/>
            <person name="Joardar V."/>
            <person name="Pakala S."/>
            <person name="Pakala S."/>
            <person name="Venepally P."/>
            <person name="Hoover J."/>
            <person name="Nierman W."/>
            <person name="Chung J."/>
            <person name="Losada L."/>
        </authorList>
    </citation>
    <scope>NUCLEOTIDE SEQUENCE [LARGE SCALE GENOMIC DNA]</scope>
    <source>
        <strain evidence="2 3">NIH1004</strain>
    </source>
</reference>
<dbReference type="Proteomes" id="UP000308092">
    <property type="component" value="Unassembled WGS sequence"/>
</dbReference>
<name>A0A4V3UP97_9EURO</name>
<keyword evidence="3" id="KW-1185">Reference proteome</keyword>
<evidence type="ECO:0000313" key="2">
    <source>
        <dbReference type="EMBL" id="THC94294.1"/>
    </source>
</evidence>
<dbReference type="EMBL" id="QUQM01000008">
    <property type="protein sequence ID" value="KAA8641759.1"/>
    <property type="molecule type" value="Genomic_DNA"/>
</dbReference>
<organism evidence="2 3">
    <name type="scientific">Aspergillus tanneri</name>
    <dbReference type="NCBI Taxonomy" id="1220188"/>
    <lineage>
        <taxon>Eukaryota</taxon>
        <taxon>Fungi</taxon>
        <taxon>Dikarya</taxon>
        <taxon>Ascomycota</taxon>
        <taxon>Pezizomycotina</taxon>
        <taxon>Eurotiomycetes</taxon>
        <taxon>Eurotiomycetidae</taxon>
        <taxon>Eurotiales</taxon>
        <taxon>Aspergillaceae</taxon>
        <taxon>Aspergillus</taxon>
        <taxon>Aspergillus subgen. Circumdati</taxon>
    </lineage>
</organism>
<dbReference type="AlphaFoldDB" id="A0A4V3UP97"/>
<dbReference type="VEuPathDB" id="FungiDB:EYZ11_006230"/>
<sequence>MAEAYQEVEKRINKACNSIKGQKKLNFACLARDFNVPARQEKKQADKQAEQEL</sequence>
<accession>A0A4V3UP97</accession>
<protein>
    <submittedName>
        <fullName evidence="2">Uncharacterized protein</fullName>
    </submittedName>
</protein>
<dbReference type="EMBL" id="SOSA01000216">
    <property type="protein sequence ID" value="THC94294.1"/>
    <property type="molecule type" value="Genomic_DNA"/>
</dbReference>
<reference evidence="1 4" key="2">
    <citation type="submission" date="2019-08" db="EMBL/GenBank/DDBJ databases">
        <title>The genome sequence of a newly discovered highly antifungal drug resistant Aspergillus species, Aspergillus tanneri NIH 1004.</title>
        <authorList>
            <person name="Mounaud S."/>
            <person name="Singh I."/>
            <person name="Joardar V."/>
            <person name="Pakala S."/>
            <person name="Pakala S."/>
            <person name="Venepally P."/>
            <person name="Chung J.K."/>
            <person name="Losada L."/>
            <person name="Nierman W.C."/>
        </authorList>
    </citation>
    <scope>NUCLEOTIDE SEQUENCE [LARGE SCALE GENOMIC DNA]</scope>
    <source>
        <strain evidence="1 4">NIH1004</strain>
    </source>
</reference>
<evidence type="ECO:0000313" key="4">
    <source>
        <dbReference type="Proteomes" id="UP000324241"/>
    </source>
</evidence>
<evidence type="ECO:0000313" key="3">
    <source>
        <dbReference type="Proteomes" id="UP000308092"/>
    </source>
</evidence>
<evidence type="ECO:0000313" key="1">
    <source>
        <dbReference type="EMBL" id="KAA8641759.1"/>
    </source>
</evidence>
<proteinExistence type="predicted"/>
<gene>
    <name evidence="1" type="ORF">ATNIH1004_010698</name>
    <name evidence="2" type="ORF">EYZ11_006230</name>
</gene>
<comment type="caution">
    <text evidence="2">The sequence shown here is derived from an EMBL/GenBank/DDBJ whole genome shotgun (WGS) entry which is preliminary data.</text>
</comment>